<evidence type="ECO:0000256" key="1">
    <source>
        <dbReference type="SAM" id="Phobius"/>
    </source>
</evidence>
<feature type="transmembrane region" description="Helical" evidence="1">
    <location>
        <begin position="35"/>
        <end position="53"/>
    </location>
</feature>
<evidence type="ECO:0000313" key="3">
    <source>
        <dbReference type="Proteomes" id="UP000011523"/>
    </source>
</evidence>
<evidence type="ECO:0000313" key="2">
    <source>
        <dbReference type="EMBL" id="ELZ41048.1"/>
    </source>
</evidence>
<keyword evidence="3" id="KW-1185">Reference proteome</keyword>
<comment type="caution">
    <text evidence="2">The sequence shown here is derived from an EMBL/GenBank/DDBJ whole genome shotgun (WGS) entry which is preliminary data.</text>
</comment>
<accession>M0E200</accession>
<dbReference type="RefSeq" id="WP_006627955.1">
    <property type="nucleotide sequence ID" value="NZ_AOJD01000012.1"/>
</dbReference>
<dbReference type="PATRIC" id="fig|1227485.3.peg.225"/>
<proteinExistence type="predicted"/>
<feature type="transmembrane region" description="Helical" evidence="1">
    <location>
        <begin position="82"/>
        <end position="99"/>
    </location>
</feature>
<reference evidence="2 3" key="1">
    <citation type="journal article" date="2014" name="PLoS Genet.">
        <title>Phylogenetically driven sequencing of extremely halophilic archaea reveals strategies for static and dynamic osmo-response.</title>
        <authorList>
            <person name="Becker E.A."/>
            <person name="Seitzer P.M."/>
            <person name="Tritt A."/>
            <person name="Larsen D."/>
            <person name="Krusor M."/>
            <person name="Yao A.I."/>
            <person name="Wu D."/>
            <person name="Madern D."/>
            <person name="Eisen J.A."/>
            <person name="Darling A.E."/>
            <person name="Facciotti M.T."/>
        </authorList>
    </citation>
    <scope>NUCLEOTIDE SEQUENCE [LARGE SCALE GENOMIC DNA]</scope>
    <source>
        <strain evidence="2 3">DSM 14210</strain>
    </source>
</reference>
<name>M0E200_9EURY</name>
<feature type="transmembrane region" description="Helical" evidence="1">
    <location>
        <begin position="58"/>
        <end position="76"/>
    </location>
</feature>
<sequence>MSNQGLRLDRTSVGLTVVGLLGGIVVYGFDRPAWYPLGSLISLVGVAGVCLIARRLRAYALVMLLVGVLALAFAVLSALKWGLGQLVISYLFLAFLGLVRGGQAYRATN</sequence>
<feature type="transmembrane region" description="Helical" evidence="1">
    <location>
        <begin position="12"/>
        <end position="29"/>
    </location>
</feature>
<dbReference type="AlphaFoldDB" id="M0E200"/>
<dbReference type="Proteomes" id="UP000011523">
    <property type="component" value="Unassembled WGS sequence"/>
</dbReference>
<organism evidence="2 3">
    <name type="scientific">Halorubrum tebenquichense DSM 14210</name>
    <dbReference type="NCBI Taxonomy" id="1227485"/>
    <lineage>
        <taxon>Archaea</taxon>
        <taxon>Methanobacteriati</taxon>
        <taxon>Methanobacteriota</taxon>
        <taxon>Stenosarchaea group</taxon>
        <taxon>Halobacteria</taxon>
        <taxon>Halobacteriales</taxon>
        <taxon>Haloferacaceae</taxon>
        <taxon>Halorubrum</taxon>
    </lineage>
</organism>
<keyword evidence="1" id="KW-0812">Transmembrane</keyword>
<dbReference type="EMBL" id="AOJD01000012">
    <property type="protein sequence ID" value="ELZ41048.1"/>
    <property type="molecule type" value="Genomic_DNA"/>
</dbReference>
<keyword evidence="1" id="KW-0472">Membrane</keyword>
<keyword evidence="1" id="KW-1133">Transmembrane helix</keyword>
<protein>
    <submittedName>
        <fullName evidence="2">Uncharacterized protein</fullName>
    </submittedName>
</protein>
<gene>
    <name evidence="2" type="ORF">C472_01237</name>
</gene>